<dbReference type="Pfam" id="PF05107">
    <property type="entry name" value="Cas_Cas7"/>
    <property type="match status" value="1"/>
</dbReference>
<evidence type="ECO:0000256" key="1">
    <source>
        <dbReference type="SAM" id="MobiDB-lite"/>
    </source>
</evidence>
<feature type="region of interest" description="Disordered" evidence="1">
    <location>
        <begin position="21"/>
        <end position="41"/>
    </location>
</feature>
<dbReference type="Proteomes" id="UP000267289">
    <property type="component" value="Unassembled WGS sequence"/>
</dbReference>
<dbReference type="GO" id="GO:0043571">
    <property type="term" value="P:maintenance of CRISPR repeat elements"/>
    <property type="evidence" value="ECO:0007669"/>
    <property type="project" value="InterPro"/>
</dbReference>
<organism evidence="2 3">
    <name type="scientific">Mycobacterium innocens</name>
    <dbReference type="NCBI Taxonomy" id="2341083"/>
    <lineage>
        <taxon>Bacteria</taxon>
        <taxon>Bacillati</taxon>
        <taxon>Actinomycetota</taxon>
        <taxon>Actinomycetes</taxon>
        <taxon>Mycobacteriales</taxon>
        <taxon>Mycobacteriaceae</taxon>
        <taxon>Mycobacterium</taxon>
    </lineage>
</organism>
<dbReference type="RefSeq" id="WP_075544928.1">
    <property type="nucleotide sequence ID" value="NZ_UPHQ01000292.1"/>
</dbReference>
<gene>
    <name evidence="2" type="ORF">LAUMK13_05478</name>
</gene>
<dbReference type="EMBL" id="UPHQ01000292">
    <property type="protein sequence ID" value="VBA45469.1"/>
    <property type="molecule type" value="Genomic_DNA"/>
</dbReference>
<evidence type="ECO:0000313" key="2">
    <source>
        <dbReference type="EMBL" id="VBA45469.1"/>
    </source>
</evidence>
<proteinExistence type="predicted"/>
<accession>A0A498QN39</accession>
<dbReference type="NCBIfam" id="TIGR02589">
    <property type="entry name" value="cas_Csd2"/>
    <property type="match status" value="1"/>
</dbReference>
<dbReference type="InterPro" id="IPR013418">
    <property type="entry name" value="CRISPR-assoc_prot_Cas7/Csd2"/>
</dbReference>
<evidence type="ECO:0000313" key="3">
    <source>
        <dbReference type="Proteomes" id="UP000267289"/>
    </source>
</evidence>
<reference evidence="2 3" key="1">
    <citation type="submission" date="2018-09" db="EMBL/GenBank/DDBJ databases">
        <authorList>
            <person name="Tagini F."/>
        </authorList>
    </citation>
    <scope>NUCLEOTIDE SEQUENCE [LARGE SCALE GENOMIC DNA]</scope>
    <source>
        <strain evidence="2 3">MK13</strain>
    </source>
</reference>
<protein>
    <recommendedName>
        <fullName evidence="4">CRISPR-associated protein Csd2</fullName>
    </recommendedName>
</protein>
<dbReference type="AlphaFoldDB" id="A0A498QN39"/>
<keyword evidence="3" id="KW-1185">Reference proteome</keyword>
<sequence>MTKPAYLDIGRRHDFLMLYDVTGGNPNGDPDNGNAPRSDPETGYAWVSDVAVKRKVRSFIGDAYVGREGFEIYVGEAVALNQRHRVASEALGMQPNNKRPAAEQQKVGAELARRYYDVRAFGAVMSTGDHPAGQLRGPIQITGISTSVEPVQPSELTITRVAVTKESDLEKLATGEKGGKDREMGSKHIVPYALFRVQGFITPSLADKTGFGEEDLEVFWDALQRMWSLDRSSSRGMTGCRGIHIFTHEDRYGRCHPERLFSRISITRKVEGPARKFSDYKVDVDVDGLDSLGVTHTLIGD</sequence>
<dbReference type="NCBIfam" id="TIGR01595">
    <property type="entry name" value="cas_CT1132"/>
    <property type="match status" value="1"/>
</dbReference>
<dbReference type="OrthoDB" id="9776792at2"/>
<evidence type="ECO:0008006" key="4">
    <source>
        <dbReference type="Google" id="ProtNLM"/>
    </source>
</evidence>
<dbReference type="InterPro" id="IPR006482">
    <property type="entry name" value="Cas7_Csh2/Csh2"/>
</dbReference>
<feature type="compositionally biased region" description="Low complexity" evidence="1">
    <location>
        <begin position="23"/>
        <end position="34"/>
    </location>
</feature>
<name>A0A498QN39_9MYCO</name>